<keyword evidence="8" id="KW-0472">Membrane</keyword>
<dbReference type="EMBL" id="FWEW01001723">
    <property type="protein sequence ID" value="SLM37580.1"/>
    <property type="molecule type" value="Genomic_DNA"/>
</dbReference>
<comment type="subcellular location">
    <subcellularLocation>
        <location evidence="1">Cell envelope</location>
    </subcellularLocation>
    <subcellularLocation>
        <location evidence="2">Secreted</location>
    </subcellularLocation>
</comment>
<evidence type="ECO:0000256" key="5">
    <source>
        <dbReference type="ARBA" id="ARBA00022525"/>
    </source>
</evidence>
<evidence type="ECO:0000313" key="11">
    <source>
        <dbReference type="Proteomes" id="UP000192927"/>
    </source>
</evidence>
<keyword evidence="8" id="KW-1133">Transmembrane helix</keyword>
<dbReference type="GO" id="GO:0005576">
    <property type="term" value="C:extracellular region"/>
    <property type="evidence" value="ECO:0007669"/>
    <property type="project" value="UniProtKB-SubCell"/>
</dbReference>
<dbReference type="GO" id="GO:0004784">
    <property type="term" value="F:superoxide dismutase activity"/>
    <property type="evidence" value="ECO:0007669"/>
    <property type="project" value="UniProtKB-EC"/>
</dbReference>
<feature type="transmembrane region" description="Helical" evidence="8">
    <location>
        <begin position="216"/>
        <end position="238"/>
    </location>
</feature>
<keyword evidence="5" id="KW-0964">Secreted</keyword>
<comment type="catalytic activity">
    <reaction evidence="7">
        <text>2 superoxide + 2 H(+) = H2O2 + O2</text>
        <dbReference type="Rhea" id="RHEA:20696"/>
        <dbReference type="ChEBI" id="CHEBI:15378"/>
        <dbReference type="ChEBI" id="CHEBI:15379"/>
        <dbReference type="ChEBI" id="CHEBI:16240"/>
        <dbReference type="ChEBI" id="CHEBI:18421"/>
        <dbReference type="EC" id="1.15.1.1"/>
    </reaction>
</comment>
<protein>
    <recommendedName>
        <fullName evidence="4">superoxide dismutase</fullName>
        <ecNumber evidence="4">1.15.1.1</ecNumber>
    </recommendedName>
</protein>
<dbReference type="GO" id="GO:0046872">
    <property type="term" value="F:metal ion binding"/>
    <property type="evidence" value="ECO:0007669"/>
    <property type="project" value="InterPro"/>
</dbReference>
<dbReference type="InterPro" id="IPR036423">
    <property type="entry name" value="SOD-like_Cu/Zn_dom_sf"/>
</dbReference>
<dbReference type="FunFam" id="2.60.40.200:FF:000007">
    <property type="entry name" value="Cell surface Cu-only superoxide dismutase 5"/>
    <property type="match status" value="1"/>
</dbReference>
<organism evidence="10 11">
    <name type="scientific">Lasallia pustulata</name>
    <dbReference type="NCBI Taxonomy" id="136370"/>
    <lineage>
        <taxon>Eukaryota</taxon>
        <taxon>Fungi</taxon>
        <taxon>Dikarya</taxon>
        <taxon>Ascomycota</taxon>
        <taxon>Pezizomycotina</taxon>
        <taxon>Lecanoromycetes</taxon>
        <taxon>OSLEUM clade</taxon>
        <taxon>Umbilicariomycetidae</taxon>
        <taxon>Umbilicariales</taxon>
        <taxon>Umbilicariaceae</taxon>
        <taxon>Lasallia</taxon>
    </lineage>
</organism>
<dbReference type="EC" id="1.15.1.1" evidence="4"/>
<keyword evidence="9" id="KW-0732">Signal</keyword>
<dbReference type="PANTHER" id="PTHR20910">
    <property type="entry name" value="AGAP001623-PA"/>
    <property type="match status" value="1"/>
</dbReference>
<accession>A0A1W5D3I9</accession>
<evidence type="ECO:0000256" key="9">
    <source>
        <dbReference type="SAM" id="SignalP"/>
    </source>
</evidence>
<feature type="chain" id="PRO_5013071632" description="superoxide dismutase" evidence="9">
    <location>
        <begin position="19"/>
        <end position="239"/>
    </location>
</feature>
<dbReference type="AlphaFoldDB" id="A0A1W5D3I9"/>
<evidence type="ECO:0000256" key="8">
    <source>
        <dbReference type="SAM" id="Phobius"/>
    </source>
</evidence>
<evidence type="ECO:0000256" key="1">
    <source>
        <dbReference type="ARBA" id="ARBA00004196"/>
    </source>
</evidence>
<feature type="signal peptide" evidence="9">
    <location>
        <begin position="1"/>
        <end position="18"/>
    </location>
</feature>
<dbReference type="Proteomes" id="UP000192927">
    <property type="component" value="Unassembled WGS sequence"/>
</dbReference>
<name>A0A1W5D3I9_9LECA</name>
<evidence type="ECO:0000256" key="3">
    <source>
        <dbReference type="ARBA" id="ARBA00010457"/>
    </source>
</evidence>
<comment type="similarity">
    <text evidence="3">Belongs to the Cu-Zn superoxide dismutase family.</text>
</comment>
<dbReference type="InterPro" id="IPR053257">
    <property type="entry name" value="Cu-only_SOD"/>
</dbReference>
<evidence type="ECO:0000256" key="4">
    <source>
        <dbReference type="ARBA" id="ARBA00012682"/>
    </source>
</evidence>
<evidence type="ECO:0000256" key="2">
    <source>
        <dbReference type="ARBA" id="ARBA00004613"/>
    </source>
</evidence>
<evidence type="ECO:0000313" key="10">
    <source>
        <dbReference type="EMBL" id="SLM37580.1"/>
    </source>
</evidence>
<sequence>MRASTILSILPLALLTHAQVASIDGPIIPGTTGKLGDAAITRNNPAGVTYTAVLPNSNTTGIRGFVSGTSNANGTGVVFTVNLSGFPSAALGPFLYHIHDQPVPTSGSCAGTLAHLDPYIRGEVPPCDPTQPETCQVGDLSGKHGNITTSPFIVSYLDLYLSTLSGPESFFGNRSVVVHTSNTTRLTCANFTLQAGNATASTSATKTGPTATQLPYTGGAAANLVGLGAVVVAGMALLL</sequence>
<keyword evidence="8" id="KW-0812">Transmembrane</keyword>
<evidence type="ECO:0000256" key="7">
    <source>
        <dbReference type="ARBA" id="ARBA00049204"/>
    </source>
</evidence>
<reference evidence="11" key="1">
    <citation type="submission" date="2017-03" db="EMBL/GenBank/DDBJ databases">
        <authorList>
            <person name="Sharma R."/>
            <person name="Thines M."/>
        </authorList>
    </citation>
    <scope>NUCLEOTIDE SEQUENCE [LARGE SCALE GENOMIC DNA]</scope>
</reference>
<dbReference type="PANTHER" id="PTHR20910:SF1">
    <property type="entry name" value="SUPEROXIDE DISMUTASE COPPER_ZINC BINDING DOMAIN-CONTAINING PROTEIN"/>
    <property type="match status" value="1"/>
</dbReference>
<dbReference type="Gene3D" id="2.60.40.200">
    <property type="entry name" value="Superoxide dismutase, copper/zinc binding domain"/>
    <property type="match status" value="1"/>
</dbReference>
<keyword evidence="6" id="KW-0049">Antioxidant</keyword>
<evidence type="ECO:0000256" key="6">
    <source>
        <dbReference type="ARBA" id="ARBA00022862"/>
    </source>
</evidence>
<dbReference type="SUPFAM" id="SSF49329">
    <property type="entry name" value="Cu,Zn superoxide dismutase-like"/>
    <property type="match status" value="1"/>
</dbReference>
<keyword evidence="11" id="KW-1185">Reference proteome</keyword>
<proteinExistence type="inferred from homology"/>